<proteinExistence type="inferred from homology"/>
<evidence type="ECO:0000313" key="17">
    <source>
        <dbReference type="RefSeq" id="XP_034234346.1"/>
    </source>
</evidence>
<dbReference type="PANTHER" id="PTHR19265">
    <property type="entry name" value="MEIOSIS-SPECIFIC NUCLEAR STRUCTURAL PROTEIN 1"/>
    <property type="match status" value="1"/>
</dbReference>
<evidence type="ECO:0000256" key="11">
    <source>
        <dbReference type="ARBA" id="ARBA00023254"/>
    </source>
</evidence>
<reference evidence="17" key="1">
    <citation type="submission" date="2025-08" db="UniProtKB">
        <authorList>
            <consortium name="RefSeq"/>
        </authorList>
    </citation>
    <scope>IDENTIFICATION</scope>
    <source>
        <tissue evidence="17">Total insect</tissue>
    </source>
</reference>
<sequence length="477" mass="57912">MLVNEEENQLQDLKKKQYADLREQLLEDILRKGNDSRLSRRLQLEKHQEKLETSIFQERERKDKQAEKRVFEQQNKFCEKFNADEVIRREKMKQQLRLGTQEIRDLESQLRACYVGKGVHAQMKEKQLQHIREELREKAHLEAQMVSWKEQEDEDRKLKEESLREKYALRLAQQDQIVQNQQRKIEAYRTFVQEKLMLDAAVQQIIEEDRRNSVAQMLRQKACQKDIESFIAAREEWKERQKLMQEEENARIKAFVEMQTQRELKLQQEIQRKWEAQAQINDYLARKLYEEQMRDMEKQQVFQELAEEELREAQEARIRQELHVAIQKRIDLRLAMAHQQKERVLQLQREAQREQQMRQELMEQRAIQDRLEQLTAERRRIKVQEHRQAVERLLKERRVRRNLELEQIMRDHEAQLEEEKAREKMIEEERINILQQHAQNLLGFMPRGLLKEADVDKLGTNFKTSLQTHALEADPCA</sequence>
<comment type="subcellular location">
    <subcellularLocation>
        <location evidence="2">Cytoplasm</location>
        <location evidence="2">Cytoskeleton</location>
        <location evidence="2">Flagellum axoneme</location>
    </subcellularLocation>
    <subcellularLocation>
        <location evidence="1">Nucleus</location>
    </subcellularLocation>
</comment>
<keyword evidence="5" id="KW-0963">Cytoplasm</keyword>
<evidence type="ECO:0000256" key="14">
    <source>
        <dbReference type="SAM" id="Coils"/>
    </source>
</evidence>
<comment type="similarity">
    <text evidence="3">Belongs to the MNS1 family.</text>
</comment>
<evidence type="ECO:0000256" key="13">
    <source>
        <dbReference type="ARBA" id="ARBA00046114"/>
    </source>
</evidence>
<evidence type="ECO:0000313" key="16">
    <source>
        <dbReference type="Proteomes" id="UP000515158"/>
    </source>
</evidence>
<feature type="domain" description="Trichohyalin-plectin-homology" evidence="15">
    <location>
        <begin position="100"/>
        <end position="446"/>
    </location>
</feature>
<dbReference type="KEGG" id="tpal:117641278"/>
<dbReference type="GO" id="GO:0051321">
    <property type="term" value="P:meiotic cell cycle"/>
    <property type="evidence" value="ECO:0007669"/>
    <property type="project" value="UniProtKB-KW"/>
</dbReference>
<name>A0A6P8YD97_THRPL</name>
<evidence type="ECO:0000256" key="7">
    <source>
        <dbReference type="ARBA" id="ARBA00023054"/>
    </source>
</evidence>
<dbReference type="RefSeq" id="XP_034234346.1">
    <property type="nucleotide sequence ID" value="XM_034378455.1"/>
</dbReference>
<keyword evidence="10" id="KW-0539">Nucleus</keyword>
<dbReference type="OrthoDB" id="197839at2759"/>
<evidence type="ECO:0000256" key="3">
    <source>
        <dbReference type="ARBA" id="ARBA00009158"/>
    </source>
</evidence>
<accession>A0A6P8YD97</accession>
<dbReference type="GeneID" id="117641278"/>
<evidence type="ECO:0000256" key="12">
    <source>
        <dbReference type="ARBA" id="ARBA00023273"/>
    </source>
</evidence>
<dbReference type="GO" id="GO:0044782">
    <property type="term" value="P:cilium organization"/>
    <property type="evidence" value="ECO:0007669"/>
    <property type="project" value="TreeGrafter"/>
</dbReference>
<dbReference type="InterPro" id="IPR026504">
    <property type="entry name" value="MNS1"/>
</dbReference>
<keyword evidence="6" id="KW-0282">Flagellum</keyword>
<evidence type="ECO:0000256" key="4">
    <source>
        <dbReference type="ARBA" id="ARBA00014813"/>
    </source>
</evidence>
<organism evidence="17">
    <name type="scientific">Thrips palmi</name>
    <name type="common">Melon thrips</name>
    <dbReference type="NCBI Taxonomy" id="161013"/>
    <lineage>
        <taxon>Eukaryota</taxon>
        <taxon>Metazoa</taxon>
        <taxon>Ecdysozoa</taxon>
        <taxon>Arthropoda</taxon>
        <taxon>Hexapoda</taxon>
        <taxon>Insecta</taxon>
        <taxon>Pterygota</taxon>
        <taxon>Neoptera</taxon>
        <taxon>Paraneoptera</taxon>
        <taxon>Thysanoptera</taxon>
        <taxon>Terebrantia</taxon>
        <taxon>Thripoidea</taxon>
        <taxon>Thripidae</taxon>
        <taxon>Thrips</taxon>
    </lineage>
</organism>
<dbReference type="FunCoup" id="A0A6P8YD97">
    <property type="interactions" value="6"/>
</dbReference>
<dbReference type="InterPro" id="IPR043597">
    <property type="entry name" value="TPH_dom"/>
</dbReference>
<dbReference type="AlphaFoldDB" id="A0A6P8YD97"/>
<dbReference type="Pfam" id="PF13868">
    <property type="entry name" value="TPH"/>
    <property type="match status" value="1"/>
</dbReference>
<evidence type="ECO:0000256" key="6">
    <source>
        <dbReference type="ARBA" id="ARBA00022846"/>
    </source>
</evidence>
<evidence type="ECO:0000256" key="8">
    <source>
        <dbReference type="ARBA" id="ARBA00023069"/>
    </source>
</evidence>
<evidence type="ECO:0000259" key="15">
    <source>
        <dbReference type="Pfam" id="PF13868"/>
    </source>
</evidence>
<keyword evidence="7 14" id="KW-0175">Coiled coil</keyword>
<protein>
    <recommendedName>
        <fullName evidence="4">Meiosis-specific nuclear structural protein 1</fullName>
    </recommendedName>
</protein>
<feature type="coiled-coil region" evidence="14">
    <location>
        <begin position="296"/>
        <end position="429"/>
    </location>
</feature>
<comment type="function">
    <text evidence="13">Microtubule inner protein (MIP) part of the dynein-decorated doublet microtubules (DMTs) in cilia axoneme, which is required for motile cilia beating. May play a role in the control of meiotic division and germ cell differentiation through regulation of pairing and recombination during meiosis. Required for sperm flagella assembly. May play a role in the assembly and function of the outer dynein arm-docking complex (ODA-DC). ODA-DC mediates outer dynein arms (ODA) binding onto the axonemal doublet microtubules.</text>
</comment>
<evidence type="ECO:0000256" key="2">
    <source>
        <dbReference type="ARBA" id="ARBA00004611"/>
    </source>
</evidence>
<evidence type="ECO:0000256" key="9">
    <source>
        <dbReference type="ARBA" id="ARBA00023212"/>
    </source>
</evidence>
<keyword evidence="11" id="KW-0469">Meiosis</keyword>
<dbReference type="Proteomes" id="UP000515158">
    <property type="component" value="Unplaced"/>
</dbReference>
<dbReference type="GO" id="GO:0005634">
    <property type="term" value="C:nucleus"/>
    <property type="evidence" value="ECO:0007669"/>
    <property type="project" value="UniProtKB-SubCell"/>
</dbReference>
<evidence type="ECO:0000256" key="1">
    <source>
        <dbReference type="ARBA" id="ARBA00004123"/>
    </source>
</evidence>
<dbReference type="InParanoid" id="A0A6P8YD97"/>
<dbReference type="PANTHER" id="PTHR19265:SF0">
    <property type="entry name" value="MEIOSIS-SPECIFIC NUCLEAR STRUCTURAL PROTEIN 1"/>
    <property type="match status" value="1"/>
</dbReference>
<keyword evidence="8" id="KW-0969">Cilium</keyword>
<gene>
    <name evidence="17" type="primary">LOC117641278</name>
</gene>
<dbReference type="GO" id="GO:0031514">
    <property type="term" value="C:motile cilium"/>
    <property type="evidence" value="ECO:0007669"/>
    <property type="project" value="TreeGrafter"/>
</dbReference>
<keyword evidence="9" id="KW-0206">Cytoskeleton</keyword>
<feature type="coiled-coil region" evidence="14">
    <location>
        <begin position="89"/>
        <end position="151"/>
    </location>
</feature>
<keyword evidence="12" id="KW-0966">Cell projection</keyword>
<evidence type="ECO:0000256" key="10">
    <source>
        <dbReference type="ARBA" id="ARBA00023242"/>
    </source>
</evidence>
<keyword evidence="16" id="KW-1185">Reference proteome</keyword>
<evidence type="ECO:0000256" key="5">
    <source>
        <dbReference type="ARBA" id="ARBA00022490"/>
    </source>
</evidence>